<reference evidence="2" key="2">
    <citation type="submission" date="2021-10" db="EMBL/GenBank/DDBJ databases">
        <title>Phylogenomics reveals ancestral predisposition of the termite-cultivated fungus Termitomyces towards a domesticated lifestyle.</title>
        <authorList>
            <person name="Auxier B."/>
            <person name="Grum-Grzhimaylo A."/>
            <person name="Cardenas M.E."/>
            <person name="Lodge J.D."/>
            <person name="Laessoe T."/>
            <person name="Pedersen O."/>
            <person name="Smith M.E."/>
            <person name="Kuyper T.W."/>
            <person name="Franco-Molano E.A."/>
            <person name="Baroni T.J."/>
            <person name="Aanen D.K."/>
        </authorList>
    </citation>
    <scope>NUCLEOTIDE SEQUENCE</scope>
    <source>
        <strain evidence="2">AP01</strain>
        <tissue evidence="2">Mycelium</tissue>
    </source>
</reference>
<proteinExistence type="predicted"/>
<protein>
    <submittedName>
        <fullName evidence="2">Uncharacterized protein</fullName>
    </submittedName>
</protein>
<feature type="region of interest" description="Disordered" evidence="1">
    <location>
        <begin position="1"/>
        <end position="109"/>
    </location>
</feature>
<feature type="compositionally biased region" description="Basic and acidic residues" evidence="1">
    <location>
        <begin position="13"/>
        <end position="25"/>
    </location>
</feature>
<evidence type="ECO:0000313" key="2">
    <source>
        <dbReference type="EMBL" id="KAG5641944.1"/>
    </source>
</evidence>
<accession>A0A9P7G369</accession>
<evidence type="ECO:0000313" key="3">
    <source>
        <dbReference type="Proteomes" id="UP000775547"/>
    </source>
</evidence>
<dbReference type="EMBL" id="JABCKV010000231">
    <property type="protein sequence ID" value="KAG5641944.1"/>
    <property type="molecule type" value="Genomic_DNA"/>
</dbReference>
<dbReference type="Proteomes" id="UP000775547">
    <property type="component" value="Unassembled WGS sequence"/>
</dbReference>
<organism evidence="2 3">
    <name type="scientific">Asterophora parasitica</name>
    <dbReference type="NCBI Taxonomy" id="117018"/>
    <lineage>
        <taxon>Eukaryota</taxon>
        <taxon>Fungi</taxon>
        <taxon>Dikarya</taxon>
        <taxon>Basidiomycota</taxon>
        <taxon>Agaricomycotina</taxon>
        <taxon>Agaricomycetes</taxon>
        <taxon>Agaricomycetidae</taxon>
        <taxon>Agaricales</taxon>
        <taxon>Tricholomatineae</taxon>
        <taxon>Lyophyllaceae</taxon>
        <taxon>Asterophora</taxon>
    </lineage>
</organism>
<sequence>MSGTHDILVAERATAERERKQREAQLGEGEGQGQDSEQVQAGGLGQQQPSHVPLEESMMDKEKFKGASSTQATAGSTLGGSAASTEVPRGMKQNQSKGRTGQMPGSDPF</sequence>
<evidence type="ECO:0000256" key="1">
    <source>
        <dbReference type="SAM" id="MobiDB-lite"/>
    </source>
</evidence>
<gene>
    <name evidence="2" type="ORF">DXG03_003933</name>
</gene>
<keyword evidence="3" id="KW-1185">Reference proteome</keyword>
<dbReference type="AlphaFoldDB" id="A0A9P7G369"/>
<name>A0A9P7G369_9AGAR</name>
<feature type="compositionally biased region" description="Low complexity" evidence="1">
    <location>
        <begin position="66"/>
        <end position="85"/>
    </location>
</feature>
<comment type="caution">
    <text evidence="2">The sequence shown here is derived from an EMBL/GenBank/DDBJ whole genome shotgun (WGS) entry which is preliminary data.</text>
</comment>
<reference evidence="2" key="1">
    <citation type="submission" date="2020-07" db="EMBL/GenBank/DDBJ databases">
        <authorList>
            <person name="Nieuwenhuis M."/>
            <person name="Van De Peppel L.J.J."/>
        </authorList>
    </citation>
    <scope>NUCLEOTIDE SEQUENCE</scope>
    <source>
        <strain evidence="2">AP01</strain>
        <tissue evidence="2">Mycelium</tissue>
    </source>
</reference>